<accession>A0AAU8GZ91</accession>
<gene>
    <name evidence="2" type="ORF">V4D30_01195</name>
</gene>
<evidence type="ECO:0000313" key="2">
    <source>
        <dbReference type="EMBL" id="XCH46910.1"/>
    </source>
</evidence>
<dbReference type="KEGG" id="taut:V4D30_01195"/>
<evidence type="ECO:0008006" key="3">
    <source>
        <dbReference type="Google" id="ProtNLM"/>
    </source>
</evidence>
<keyword evidence="1" id="KW-0732">Signal</keyword>
<reference evidence="2" key="1">
    <citation type="submission" date="2024-01" db="EMBL/GenBank/DDBJ databases">
        <title>The first autotrophic representatives of the genus Thermodesulfovibrio.</title>
        <authorList>
            <person name="Maltseva A.I."/>
            <person name="Elcheninov A.G."/>
            <person name="Kublanov I.V."/>
            <person name="Lebedinsky A.V."/>
            <person name="Frolov E.N."/>
        </authorList>
    </citation>
    <scope>NUCLEOTIDE SEQUENCE</scope>
    <source>
        <strain evidence="2">3907-1M</strain>
    </source>
</reference>
<dbReference type="EMBL" id="CP144373">
    <property type="protein sequence ID" value="XCH46910.1"/>
    <property type="molecule type" value="Genomic_DNA"/>
</dbReference>
<organism evidence="2">
    <name type="scientific">Thermodesulfovibrio autotrophicus</name>
    <dbReference type="NCBI Taxonomy" id="3118333"/>
    <lineage>
        <taxon>Bacteria</taxon>
        <taxon>Pseudomonadati</taxon>
        <taxon>Nitrospirota</taxon>
        <taxon>Thermodesulfovibrionia</taxon>
        <taxon>Thermodesulfovibrionales</taxon>
        <taxon>Thermodesulfovibrionaceae</taxon>
        <taxon>Thermodesulfovibrio</taxon>
    </lineage>
</organism>
<dbReference type="AlphaFoldDB" id="A0AAU8GZ91"/>
<name>A0AAU8GZ91_9BACT</name>
<feature type="signal peptide" evidence="1">
    <location>
        <begin position="1"/>
        <end position="17"/>
    </location>
</feature>
<dbReference type="RefSeq" id="WP_353684436.1">
    <property type="nucleotide sequence ID" value="NZ_CP144373.1"/>
</dbReference>
<evidence type="ECO:0000256" key="1">
    <source>
        <dbReference type="SAM" id="SignalP"/>
    </source>
</evidence>
<dbReference type="PROSITE" id="PS51257">
    <property type="entry name" value="PROKAR_LIPOPROTEIN"/>
    <property type="match status" value="1"/>
</dbReference>
<protein>
    <recommendedName>
        <fullName evidence="3">Lipoprotein</fullName>
    </recommendedName>
</protein>
<proteinExistence type="predicted"/>
<sequence>MKIKLLLFLGLCLFLSACGPIQHSDLNKALLPEDSNIECQDRECYIKTLGLDKNPENPLTAIVALPYNKEVELNVWVFTPFVKSKKGDIELCIAKALKQVIPQSAVYFEYKPDAVVVYEINRVFMSGDGALIRRSTLTSRKCSWFTEIYGKLTFTKNNKTIELNGAGAKPGLMRWGDPYYTTWNACLDVANNISDVLIKEGYIKESDVKKAQVEK</sequence>
<feature type="chain" id="PRO_5043392267" description="Lipoprotein" evidence="1">
    <location>
        <begin position="18"/>
        <end position="215"/>
    </location>
</feature>